<proteinExistence type="predicted"/>
<keyword evidence="3" id="KW-1185">Reference proteome</keyword>
<dbReference type="InterPro" id="IPR057369">
    <property type="entry name" value="VG15"/>
</dbReference>
<reference evidence="2" key="1">
    <citation type="submission" date="2018-04" db="EMBL/GenBank/DDBJ databases">
        <title>Biology of a Novel Mycobacteriophage, SWU2, Isolated from Chinese Soil.</title>
        <authorList>
            <person name="Li C."/>
            <person name="Gu Y."/>
        </authorList>
    </citation>
    <scope>NUCLEOTIDE SEQUENCE</scope>
</reference>
<accession>A0A2K9VI03</accession>
<evidence type="ECO:0000256" key="1">
    <source>
        <dbReference type="SAM" id="MobiDB-lite"/>
    </source>
</evidence>
<sequence length="341" mass="38925">MTAEEYAYEISLITATVAAYVLKTARFFLGPRLSVKDWIALLQVIYPEVYQQRLRAAEVAREFYDSERSRYRPELPRHEQFLVDYDFEEFVSDMNPVREKMSREEAGESASGALALRAVRSVELGGRKQIIRAVEDDPLEIPEQEQDPILTAVEETVFRSRERRQFRDLLKEFQPRDTPSTPQSSPDFRDSTRDEIREAQERGQSVKGWARVATGDETCAWCLMLISRGPVYVGAETAGLDLDDDTAQRMIAAGEDVRPFMEEWHTGCDCKVVPVFDIGSWSGFDSWKRAESLWEDASLEARALIESGEARTDDLNKETINALRRRLERGDVSMTDFAVAA</sequence>
<feature type="compositionally biased region" description="Basic and acidic residues" evidence="1">
    <location>
        <begin position="187"/>
        <end position="201"/>
    </location>
</feature>
<dbReference type="Proteomes" id="UP000240744">
    <property type="component" value="Segment"/>
</dbReference>
<feature type="compositionally biased region" description="Polar residues" evidence="1">
    <location>
        <begin position="177"/>
        <end position="186"/>
    </location>
</feature>
<feature type="region of interest" description="Disordered" evidence="1">
    <location>
        <begin position="169"/>
        <end position="202"/>
    </location>
</feature>
<name>A0A2K9VI03_9CAUD</name>
<evidence type="ECO:0008006" key="4">
    <source>
        <dbReference type="Google" id="ProtNLM"/>
    </source>
</evidence>
<protein>
    <recommendedName>
        <fullName evidence="4">Capsid maturation protease</fullName>
    </recommendedName>
</protein>
<organism evidence="2 3">
    <name type="scientific">Mycobacterium phage SWU2</name>
    <dbReference type="NCBI Taxonomy" id="2077150"/>
    <lineage>
        <taxon>Viruses</taxon>
        <taxon>Duplodnaviria</taxon>
        <taxon>Heunggongvirae</taxon>
        <taxon>Uroviricota</taxon>
        <taxon>Caudoviricetes</taxon>
        <taxon>Timshelvirus</taxon>
        <taxon>Timshelvirus SWU2</taxon>
    </lineage>
</organism>
<evidence type="ECO:0000313" key="3">
    <source>
        <dbReference type="Proteomes" id="UP000240744"/>
    </source>
</evidence>
<dbReference type="Pfam" id="PF25310">
    <property type="entry name" value="VG15"/>
    <property type="match status" value="1"/>
</dbReference>
<gene>
    <name evidence="2" type="ORF">JX_gp14</name>
</gene>
<evidence type="ECO:0000313" key="2">
    <source>
        <dbReference type="EMBL" id="AUV61973.1"/>
    </source>
</evidence>
<dbReference type="EMBL" id="MG793454">
    <property type="protein sequence ID" value="AUV61973.1"/>
    <property type="molecule type" value="Genomic_DNA"/>
</dbReference>